<name>A0A2T2XAJ9_9FIRM</name>
<evidence type="ECO:0000256" key="6">
    <source>
        <dbReference type="ARBA" id="ARBA00022822"/>
    </source>
</evidence>
<keyword evidence="5 9" id="KW-0028">Amino-acid biosynthesis</keyword>
<dbReference type="Gene3D" id="3.20.20.70">
    <property type="entry name" value="Aldolase class I"/>
    <property type="match status" value="1"/>
</dbReference>
<dbReference type="AlphaFoldDB" id="A0A2T2XAJ9"/>
<dbReference type="PANTHER" id="PTHR42894">
    <property type="entry name" value="N-(5'-PHOSPHORIBOSYL)ANTHRANILATE ISOMERASE"/>
    <property type="match status" value="1"/>
</dbReference>
<evidence type="ECO:0000256" key="1">
    <source>
        <dbReference type="ARBA" id="ARBA00001164"/>
    </source>
</evidence>
<dbReference type="HAMAP" id="MF_00135">
    <property type="entry name" value="PRAI"/>
    <property type="match status" value="1"/>
</dbReference>
<evidence type="ECO:0000256" key="9">
    <source>
        <dbReference type="HAMAP-Rule" id="MF_00135"/>
    </source>
</evidence>
<evidence type="ECO:0000313" key="12">
    <source>
        <dbReference type="Proteomes" id="UP000242699"/>
    </source>
</evidence>
<dbReference type="EMBL" id="PXYT01000002">
    <property type="protein sequence ID" value="PSR31541.1"/>
    <property type="molecule type" value="Genomic_DNA"/>
</dbReference>
<evidence type="ECO:0000313" key="11">
    <source>
        <dbReference type="EMBL" id="PSR31541.1"/>
    </source>
</evidence>
<dbReference type="Proteomes" id="UP000242699">
    <property type="component" value="Unassembled WGS sequence"/>
</dbReference>
<evidence type="ECO:0000256" key="3">
    <source>
        <dbReference type="ARBA" id="ARBA00012572"/>
    </source>
</evidence>
<dbReference type="EC" id="5.3.1.24" evidence="3 9"/>
<dbReference type="PANTHER" id="PTHR42894:SF1">
    <property type="entry name" value="N-(5'-PHOSPHORIBOSYL)ANTHRANILATE ISOMERASE"/>
    <property type="match status" value="1"/>
</dbReference>
<dbReference type="GO" id="GO:0004640">
    <property type="term" value="F:phosphoribosylanthranilate isomerase activity"/>
    <property type="evidence" value="ECO:0007669"/>
    <property type="project" value="UniProtKB-UniRule"/>
</dbReference>
<dbReference type="InterPro" id="IPR011060">
    <property type="entry name" value="RibuloseP-bd_barrel"/>
</dbReference>
<evidence type="ECO:0000259" key="10">
    <source>
        <dbReference type="Pfam" id="PF00697"/>
    </source>
</evidence>
<feature type="domain" description="N-(5'phosphoribosyl) anthranilate isomerase (PRAI)" evidence="10">
    <location>
        <begin position="5"/>
        <end position="181"/>
    </location>
</feature>
<evidence type="ECO:0000256" key="8">
    <source>
        <dbReference type="ARBA" id="ARBA00023235"/>
    </source>
</evidence>
<gene>
    <name evidence="9" type="primary">trpF</name>
    <name evidence="11" type="ORF">C7B43_02265</name>
</gene>
<dbReference type="InterPro" id="IPR013785">
    <property type="entry name" value="Aldolase_TIM"/>
</dbReference>
<comment type="similarity">
    <text evidence="9">Belongs to the TrpF family.</text>
</comment>
<evidence type="ECO:0000256" key="4">
    <source>
        <dbReference type="ARBA" id="ARBA00022272"/>
    </source>
</evidence>
<comment type="caution">
    <text evidence="11">The sequence shown here is derived from an EMBL/GenBank/DDBJ whole genome shotgun (WGS) entry which is preliminary data.</text>
</comment>
<dbReference type="InterPro" id="IPR044643">
    <property type="entry name" value="TrpF_fam"/>
</dbReference>
<dbReference type="SUPFAM" id="SSF51366">
    <property type="entry name" value="Ribulose-phoshate binding barrel"/>
    <property type="match status" value="1"/>
</dbReference>
<dbReference type="GO" id="GO:0000162">
    <property type="term" value="P:L-tryptophan biosynthetic process"/>
    <property type="evidence" value="ECO:0007669"/>
    <property type="project" value="UniProtKB-UniRule"/>
</dbReference>
<organism evidence="11 12">
    <name type="scientific">Sulfobacillus benefaciens</name>
    <dbReference type="NCBI Taxonomy" id="453960"/>
    <lineage>
        <taxon>Bacteria</taxon>
        <taxon>Bacillati</taxon>
        <taxon>Bacillota</taxon>
        <taxon>Clostridia</taxon>
        <taxon>Eubacteriales</taxon>
        <taxon>Clostridiales Family XVII. Incertae Sedis</taxon>
        <taxon>Sulfobacillus</taxon>
    </lineage>
</organism>
<protein>
    <recommendedName>
        <fullName evidence="4 9">N-(5'-phosphoribosyl)anthranilate isomerase</fullName>
        <shortName evidence="9">PRAI</shortName>
        <ecNumber evidence="3 9">5.3.1.24</ecNumber>
    </recommendedName>
</protein>
<dbReference type="CDD" id="cd00405">
    <property type="entry name" value="PRAI"/>
    <property type="match status" value="1"/>
</dbReference>
<dbReference type="Pfam" id="PF00697">
    <property type="entry name" value="PRAI"/>
    <property type="match status" value="1"/>
</dbReference>
<dbReference type="UniPathway" id="UPA00035">
    <property type="reaction ID" value="UER00042"/>
</dbReference>
<sequence>MAPEVKICGVKDVDTALAIYEAGADYIGLVLAKSPRQVSLGQAREITMALPRVRFVAVVRNMDRETLDKTLNRAPFWAVQYHGEANFDWIRVVHEYGLKAIATQINPAADIILMDGPEPGKGQTWEWQRPNCPQPIWIAGGLTPNNVSNVIRSLRPEGVDVSSGVETNGVKDLVKVRQFIKEAKQWQR</sequence>
<reference evidence="11 12" key="1">
    <citation type="journal article" date="2014" name="BMC Genomics">
        <title>Comparison of environmental and isolate Sulfobacillus genomes reveals diverse carbon, sulfur, nitrogen, and hydrogen metabolisms.</title>
        <authorList>
            <person name="Justice N.B."/>
            <person name="Norman A."/>
            <person name="Brown C.T."/>
            <person name="Singh A."/>
            <person name="Thomas B.C."/>
            <person name="Banfield J.F."/>
        </authorList>
    </citation>
    <scope>NUCLEOTIDE SEQUENCE [LARGE SCALE GENOMIC DNA]</scope>
    <source>
        <strain evidence="11">AMDSBA1</strain>
    </source>
</reference>
<keyword evidence="7 9" id="KW-0057">Aromatic amino acid biosynthesis</keyword>
<accession>A0A2T2XAJ9</accession>
<evidence type="ECO:0000256" key="2">
    <source>
        <dbReference type="ARBA" id="ARBA00004664"/>
    </source>
</evidence>
<evidence type="ECO:0000256" key="5">
    <source>
        <dbReference type="ARBA" id="ARBA00022605"/>
    </source>
</evidence>
<keyword evidence="6 9" id="KW-0822">Tryptophan biosynthesis</keyword>
<comment type="pathway">
    <text evidence="2 9">Amino-acid biosynthesis; L-tryptophan biosynthesis; L-tryptophan from chorismate: step 3/5.</text>
</comment>
<dbReference type="InterPro" id="IPR001240">
    <property type="entry name" value="PRAI_dom"/>
</dbReference>
<proteinExistence type="inferred from homology"/>
<evidence type="ECO:0000256" key="7">
    <source>
        <dbReference type="ARBA" id="ARBA00023141"/>
    </source>
</evidence>
<keyword evidence="8 9" id="KW-0413">Isomerase</keyword>
<comment type="catalytic activity">
    <reaction evidence="1 9">
        <text>N-(5-phospho-beta-D-ribosyl)anthranilate = 1-(2-carboxyphenylamino)-1-deoxy-D-ribulose 5-phosphate</text>
        <dbReference type="Rhea" id="RHEA:21540"/>
        <dbReference type="ChEBI" id="CHEBI:18277"/>
        <dbReference type="ChEBI" id="CHEBI:58613"/>
        <dbReference type="EC" id="5.3.1.24"/>
    </reaction>
</comment>